<dbReference type="AlphaFoldDB" id="A0AAN9UR51"/>
<accession>A0AAN9UR51</accession>
<feature type="compositionally biased region" description="Basic residues" evidence="1">
    <location>
        <begin position="324"/>
        <end position="337"/>
    </location>
</feature>
<sequence>MVDAEELFLGDLPGVFPDSNTPHYYSVEVPAVVVTEPEQEPEQEPPHERRGSSHAPNETPMWISDEGGGSYEPYVSALESPGSVPTAVAAAADLGQQQQQPQPKHVSWDREVQTVSPPGPADYCCYPRTAAPGPPPALPHSHRHHHHHSRERQQQQPQHHENRSKGLPDDTVASRKPSSSPPSSQSPSPPSQSTASSKQKKKPHGLTSALRHAASSPSMGSGGSSSRHQHHRRDDATTTHGPSIAVPGRRGERAVGTGVDVQAMIRQANARGGRVPYMTDDELLQRGLGRPREGWWRRGGEKAKAKEKEKEKEKEEVQLPVRLGGRRASRGIRHHGS</sequence>
<dbReference type="EMBL" id="JAKJXP020000028">
    <property type="protein sequence ID" value="KAK7753495.1"/>
    <property type="molecule type" value="Genomic_DNA"/>
</dbReference>
<evidence type="ECO:0000313" key="2">
    <source>
        <dbReference type="EMBL" id="KAK7753495.1"/>
    </source>
</evidence>
<feature type="region of interest" description="Disordered" evidence="1">
    <location>
        <begin position="1"/>
        <end position="256"/>
    </location>
</feature>
<proteinExistence type="predicted"/>
<feature type="region of interest" description="Disordered" evidence="1">
    <location>
        <begin position="292"/>
        <end position="337"/>
    </location>
</feature>
<evidence type="ECO:0000256" key="1">
    <source>
        <dbReference type="SAM" id="MobiDB-lite"/>
    </source>
</evidence>
<keyword evidence="3" id="KW-1185">Reference proteome</keyword>
<feature type="compositionally biased region" description="Low complexity" evidence="1">
    <location>
        <begin position="27"/>
        <end position="36"/>
    </location>
</feature>
<feature type="compositionally biased region" description="Basic and acidic residues" evidence="1">
    <location>
        <begin position="158"/>
        <end position="168"/>
    </location>
</feature>
<gene>
    <name evidence="2" type="ORF">SLS62_004570</name>
</gene>
<protein>
    <submittedName>
        <fullName evidence="2">Uncharacterized protein</fullName>
    </submittedName>
</protein>
<organism evidence="2 3">
    <name type="scientific">Diatrype stigma</name>
    <dbReference type="NCBI Taxonomy" id="117547"/>
    <lineage>
        <taxon>Eukaryota</taxon>
        <taxon>Fungi</taxon>
        <taxon>Dikarya</taxon>
        <taxon>Ascomycota</taxon>
        <taxon>Pezizomycotina</taxon>
        <taxon>Sordariomycetes</taxon>
        <taxon>Xylariomycetidae</taxon>
        <taxon>Xylariales</taxon>
        <taxon>Diatrypaceae</taxon>
        <taxon>Diatrype</taxon>
    </lineage>
</organism>
<comment type="caution">
    <text evidence="2">The sequence shown here is derived from an EMBL/GenBank/DDBJ whole genome shotgun (WGS) entry which is preliminary data.</text>
</comment>
<dbReference type="Proteomes" id="UP001320420">
    <property type="component" value="Unassembled WGS sequence"/>
</dbReference>
<name>A0AAN9UR51_9PEZI</name>
<reference evidence="2 3" key="1">
    <citation type="submission" date="2024-02" db="EMBL/GenBank/DDBJ databases">
        <title>De novo assembly and annotation of 12 fungi associated with fruit tree decline syndrome in Ontario, Canada.</title>
        <authorList>
            <person name="Sulman M."/>
            <person name="Ellouze W."/>
            <person name="Ilyukhin E."/>
        </authorList>
    </citation>
    <scope>NUCLEOTIDE SEQUENCE [LARGE SCALE GENOMIC DNA]</scope>
    <source>
        <strain evidence="2 3">M11/M66-122</strain>
    </source>
</reference>
<feature type="compositionally biased region" description="Basic residues" evidence="1">
    <location>
        <begin position="140"/>
        <end position="150"/>
    </location>
</feature>
<feature type="compositionally biased region" description="Low complexity" evidence="1">
    <location>
        <begin position="174"/>
        <end position="197"/>
    </location>
</feature>
<evidence type="ECO:0000313" key="3">
    <source>
        <dbReference type="Proteomes" id="UP001320420"/>
    </source>
</evidence>
<feature type="compositionally biased region" description="Basic and acidic residues" evidence="1">
    <location>
        <begin position="292"/>
        <end position="317"/>
    </location>
</feature>